<feature type="transmembrane region" description="Helical" evidence="2">
    <location>
        <begin position="95"/>
        <end position="114"/>
    </location>
</feature>
<evidence type="ECO:0000256" key="3">
    <source>
        <dbReference type="SAM" id="SignalP"/>
    </source>
</evidence>
<evidence type="ECO:0000256" key="1">
    <source>
        <dbReference type="SAM" id="MobiDB-lite"/>
    </source>
</evidence>
<comment type="caution">
    <text evidence="4">The sequence shown here is derived from an EMBL/GenBank/DDBJ whole genome shotgun (WGS) entry which is preliminary data.</text>
</comment>
<feature type="compositionally biased region" description="Basic and acidic residues" evidence="1">
    <location>
        <begin position="473"/>
        <end position="486"/>
    </location>
</feature>
<keyword evidence="5" id="KW-1185">Reference proteome</keyword>
<feature type="transmembrane region" description="Helical" evidence="2">
    <location>
        <begin position="317"/>
        <end position="336"/>
    </location>
</feature>
<evidence type="ECO:0000313" key="5">
    <source>
        <dbReference type="Proteomes" id="UP001189429"/>
    </source>
</evidence>
<name>A0ABN9WBW4_9DINO</name>
<feature type="region of interest" description="Disordered" evidence="1">
    <location>
        <begin position="473"/>
        <end position="497"/>
    </location>
</feature>
<proteinExistence type="predicted"/>
<evidence type="ECO:0000256" key="2">
    <source>
        <dbReference type="SAM" id="Phobius"/>
    </source>
</evidence>
<evidence type="ECO:0000313" key="4">
    <source>
        <dbReference type="EMBL" id="CAK0882362.1"/>
    </source>
</evidence>
<feature type="non-terminal residue" evidence="4">
    <location>
        <position position="1"/>
    </location>
</feature>
<keyword evidence="3" id="KW-0732">Signal</keyword>
<feature type="transmembrane region" description="Helical" evidence="2">
    <location>
        <begin position="166"/>
        <end position="187"/>
    </location>
</feature>
<protein>
    <submittedName>
        <fullName evidence="4">Uncharacterized protein</fullName>
    </submittedName>
</protein>
<keyword evidence="2" id="KW-0472">Membrane</keyword>
<reference evidence="4" key="1">
    <citation type="submission" date="2023-10" db="EMBL/GenBank/DDBJ databases">
        <authorList>
            <person name="Chen Y."/>
            <person name="Shah S."/>
            <person name="Dougan E. K."/>
            <person name="Thang M."/>
            <person name="Chan C."/>
        </authorList>
    </citation>
    <scope>NUCLEOTIDE SEQUENCE [LARGE SCALE GENOMIC DNA]</scope>
</reference>
<sequence>RALAVGLLAALASLGAAAEEAGRRCVAEKVHEHYDGSDCADSWQCVWDPAGCGGGWENPDLDLGVWDPACACEKDHLGGCRDLYLTTGPLRWRRAALWGPAVALPCAALAGWCAWQRGSFRAGQPLHWWTARYGAGAGLFAVLFVLRPWSEGCPEWNGSTANVFFYLETTVFCALKVVSQVLVAHKLEELRSRRLARAVRALSVSGLLCMSLGAAAASLSWGHSHWEYYGMGMEATGKSPAVIALLLAALCYLLTCICGLWGLLGTVAGAPLCGGGAQWRAACFVRLTAAGLAVSSASAVLTMWYSMASHNVFSNGVSAADAFIDCLMVALFSGLVGPASVRVLARDAFSAINSYTDDQLQAFYEKYLEYLDSAEVRWVRCGYLRDLAASGSVMPRCQEVPDEQVFIGSSGFPLLRNGEKDRFVLSHPWLSKEHPDPTGSKLRLLVHQLDMLHASDAHAIFIDYMSLPQNDKRSPELQRLEREQKTPKPGSHPAVRTQAEEARFKKALSAMELIYSVGKTPVIVLPMGSSVETGREYISRGWCFLEFCLSMSFDNIANADIHYPVRCLMADVKNMKGDTVDGFREAFKSTHFTNKGDADVVLALFEHTLNLASSQ</sequence>
<dbReference type="Proteomes" id="UP001189429">
    <property type="component" value="Unassembled WGS sequence"/>
</dbReference>
<keyword evidence="2" id="KW-0812">Transmembrane</keyword>
<feature type="transmembrane region" description="Helical" evidence="2">
    <location>
        <begin position="126"/>
        <end position="146"/>
    </location>
</feature>
<feature type="transmembrane region" description="Helical" evidence="2">
    <location>
        <begin position="199"/>
        <end position="221"/>
    </location>
</feature>
<accession>A0ABN9WBW4</accession>
<dbReference type="EMBL" id="CAUYUJ010018288">
    <property type="protein sequence ID" value="CAK0882362.1"/>
    <property type="molecule type" value="Genomic_DNA"/>
</dbReference>
<feature type="signal peptide" evidence="3">
    <location>
        <begin position="1"/>
        <end position="18"/>
    </location>
</feature>
<keyword evidence="2" id="KW-1133">Transmembrane helix</keyword>
<organism evidence="4 5">
    <name type="scientific">Prorocentrum cordatum</name>
    <dbReference type="NCBI Taxonomy" id="2364126"/>
    <lineage>
        <taxon>Eukaryota</taxon>
        <taxon>Sar</taxon>
        <taxon>Alveolata</taxon>
        <taxon>Dinophyceae</taxon>
        <taxon>Prorocentrales</taxon>
        <taxon>Prorocentraceae</taxon>
        <taxon>Prorocentrum</taxon>
    </lineage>
</organism>
<feature type="chain" id="PRO_5045509719" evidence="3">
    <location>
        <begin position="19"/>
        <end position="615"/>
    </location>
</feature>
<feature type="transmembrane region" description="Helical" evidence="2">
    <location>
        <begin position="284"/>
        <end position="305"/>
    </location>
</feature>
<feature type="transmembrane region" description="Helical" evidence="2">
    <location>
        <begin position="241"/>
        <end position="264"/>
    </location>
</feature>
<gene>
    <name evidence="4" type="ORF">PCOR1329_LOCUS64908</name>
</gene>